<evidence type="ECO:0000256" key="2">
    <source>
        <dbReference type="SAM" id="Phobius"/>
    </source>
</evidence>
<gene>
    <name evidence="3" type="ORF">Cpa01nite_00800</name>
</gene>
<reference evidence="3" key="1">
    <citation type="submission" date="2021-01" db="EMBL/GenBank/DDBJ databases">
        <title>Whole genome shotgun sequence of Cellulomonas pakistanensis NBRC 110800.</title>
        <authorList>
            <person name="Komaki H."/>
            <person name="Tamura T."/>
        </authorList>
    </citation>
    <scope>NUCLEOTIDE SEQUENCE</scope>
    <source>
        <strain evidence="3">NBRC 110800</strain>
    </source>
</reference>
<dbReference type="Proteomes" id="UP000642125">
    <property type="component" value="Unassembled WGS sequence"/>
</dbReference>
<feature type="compositionally biased region" description="Basic and acidic residues" evidence="1">
    <location>
        <begin position="57"/>
        <end position="67"/>
    </location>
</feature>
<keyword evidence="2" id="KW-0812">Transmembrane</keyword>
<accession>A0A919P943</accession>
<feature type="transmembrane region" description="Helical" evidence="2">
    <location>
        <begin position="93"/>
        <end position="113"/>
    </location>
</feature>
<protein>
    <recommendedName>
        <fullName evidence="5">Peptidase S9</fullName>
    </recommendedName>
</protein>
<evidence type="ECO:0000256" key="1">
    <source>
        <dbReference type="SAM" id="MobiDB-lite"/>
    </source>
</evidence>
<comment type="caution">
    <text evidence="3">The sequence shown here is derived from an EMBL/GenBank/DDBJ whole genome shotgun (WGS) entry which is preliminary data.</text>
</comment>
<proteinExistence type="predicted"/>
<feature type="region of interest" description="Disordered" evidence="1">
    <location>
        <begin position="57"/>
        <end position="76"/>
    </location>
</feature>
<dbReference type="AlphaFoldDB" id="A0A919P943"/>
<evidence type="ECO:0000313" key="3">
    <source>
        <dbReference type="EMBL" id="GIG34699.1"/>
    </source>
</evidence>
<keyword evidence="2" id="KW-1133">Transmembrane helix</keyword>
<organism evidence="3 4">
    <name type="scientific">Cellulomonas pakistanensis</name>
    <dbReference type="NCBI Taxonomy" id="992287"/>
    <lineage>
        <taxon>Bacteria</taxon>
        <taxon>Bacillati</taxon>
        <taxon>Actinomycetota</taxon>
        <taxon>Actinomycetes</taxon>
        <taxon>Micrococcales</taxon>
        <taxon>Cellulomonadaceae</taxon>
        <taxon>Cellulomonas</taxon>
    </lineage>
</organism>
<feature type="transmembrane region" description="Helical" evidence="2">
    <location>
        <begin position="134"/>
        <end position="151"/>
    </location>
</feature>
<name>A0A919P943_9CELL</name>
<dbReference type="EMBL" id="BONO01000001">
    <property type="protein sequence ID" value="GIG34699.1"/>
    <property type="molecule type" value="Genomic_DNA"/>
</dbReference>
<evidence type="ECO:0008006" key="5">
    <source>
        <dbReference type="Google" id="ProtNLM"/>
    </source>
</evidence>
<keyword evidence="2" id="KW-0472">Membrane</keyword>
<sequence length="159" mass="17052">MPSTPPVSRVLYAAVGGLATTAYYATPDLIRSRAARGWAKTALAGVVLASSAPDLRRAREESRERNRAAAQEQGQDQVDWRVTWTSMKPRGRATLVAGGATALVASVGSVVLIERAVFRRGERRRAAGVRFAHTRPALVWGVLTTAIAFLPDDVGEPTD</sequence>
<feature type="transmembrane region" description="Helical" evidence="2">
    <location>
        <begin position="6"/>
        <end position="25"/>
    </location>
</feature>
<keyword evidence="4" id="KW-1185">Reference proteome</keyword>
<dbReference type="RefSeq" id="WP_203666754.1">
    <property type="nucleotide sequence ID" value="NZ_BONO01000001.1"/>
</dbReference>
<evidence type="ECO:0000313" key="4">
    <source>
        <dbReference type="Proteomes" id="UP000642125"/>
    </source>
</evidence>